<sequence>MHAHCIGNFVGLLVASKEESEKDVANMVVALRKGLSEFDDQYAKRLKGDEAIRTTLELLKYSISLFNKKDEVDA</sequence>
<organism evidence="1 2">
    <name type="scientific">Anisodus tanguticus</name>
    <dbReference type="NCBI Taxonomy" id="243964"/>
    <lineage>
        <taxon>Eukaryota</taxon>
        <taxon>Viridiplantae</taxon>
        <taxon>Streptophyta</taxon>
        <taxon>Embryophyta</taxon>
        <taxon>Tracheophyta</taxon>
        <taxon>Spermatophyta</taxon>
        <taxon>Magnoliopsida</taxon>
        <taxon>eudicotyledons</taxon>
        <taxon>Gunneridae</taxon>
        <taxon>Pentapetalae</taxon>
        <taxon>asterids</taxon>
        <taxon>lamiids</taxon>
        <taxon>Solanales</taxon>
        <taxon>Solanaceae</taxon>
        <taxon>Solanoideae</taxon>
        <taxon>Hyoscyameae</taxon>
        <taxon>Anisodus</taxon>
    </lineage>
</organism>
<name>A0AAE1VYS1_9SOLA</name>
<dbReference type="EMBL" id="JAVYJV010000001">
    <property type="protein sequence ID" value="KAK4380095.1"/>
    <property type="molecule type" value="Genomic_DNA"/>
</dbReference>
<dbReference type="Proteomes" id="UP001291623">
    <property type="component" value="Unassembled WGS sequence"/>
</dbReference>
<protein>
    <submittedName>
        <fullName evidence="1">Uncharacterized protein</fullName>
    </submittedName>
</protein>
<gene>
    <name evidence="1" type="ORF">RND71_001957</name>
</gene>
<evidence type="ECO:0000313" key="2">
    <source>
        <dbReference type="Proteomes" id="UP001291623"/>
    </source>
</evidence>
<evidence type="ECO:0000313" key="1">
    <source>
        <dbReference type="EMBL" id="KAK4380095.1"/>
    </source>
</evidence>
<reference evidence="1" key="1">
    <citation type="submission" date="2023-12" db="EMBL/GenBank/DDBJ databases">
        <title>Genome assembly of Anisodus tanguticus.</title>
        <authorList>
            <person name="Wang Y.-J."/>
        </authorList>
    </citation>
    <scope>NUCLEOTIDE SEQUENCE</scope>
    <source>
        <strain evidence="1">KB-2021</strain>
        <tissue evidence="1">Leaf</tissue>
    </source>
</reference>
<accession>A0AAE1VYS1</accession>
<proteinExistence type="predicted"/>
<dbReference type="AlphaFoldDB" id="A0AAE1VYS1"/>
<comment type="caution">
    <text evidence="1">The sequence shown here is derived from an EMBL/GenBank/DDBJ whole genome shotgun (WGS) entry which is preliminary data.</text>
</comment>
<keyword evidence="2" id="KW-1185">Reference proteome</keyword>